<feature type="signal peptide" evidence="3">
    <location>
        <begin position="1"/>
        <end position="17"/>
    </location>
</feature>
<dbReference type="GO" id="GO:0005615">
    <property type="term" value="C:extracellular space"/>
    <property type="evidence" value="ECO:0007669"/>
    <property type="project" value="TreeGrafter"/>
</dbReference>
<dbReference type="GO" id="GO:0031012">
    <property type="term" value="C:extracellular matrix"/>
    <property type="evidence" value="ECO:0007669"/>
    <property type="project" value="TreeGrafter"/>
</dbReference>
<dbReference type="Proteomes" id="UP000829291">
    <property type="component" value="Chromosome 5"/>
</dbReference>
<reference evidence="5" key="1">
    <citation type="submission" date="2025-08" db="UniProtKB">
        <authorList>
            <consortium name="RefSeq"/>
        </authorList>
    </citation>
    <scope>IDENTIFICATION</scope>
    <source>
        <tissue evidence="5">Thorax and Abdomen</tissue>
    </source>
</reference>
<protein>
    <submittedName>
        <fullName evidence="5">Cuticle protein 21</fullName>
    </submittedName>
</protein>
<dbReference type="PANTHER" id="PTHR12236:SF75">
    <property type="entry name" value="CUTICULAR PROTEIN 62BB, ISOFORM A"/>
    <property type="match status" value="1"/>
</dbReference>
<proteinExistence type="predicted"/>
<name>A0A6J0BCN8_NEOLC</name>
<dbReference type="KEGG" id="nlo:107219108"/>
<evidence type="ECO:0000256" key="1">
    <source>
        <dbReference type="ARBA" id="ARBA00022460"/>
    </source>
</evidence>
<evidence type="ECO:0000313" key="4">
    <source>
        <dbReference type="Proteomes" id="UP000829291"/>
    </source>
</evidence>
<dbReference type="PROSITE" id="PS00233">
    <property type="entry name" value="CHIT_BIND_RR_1"/>
    <property type="match status" value="1"/>
</dbReference>
<dbReference type="GO" id="GO:0042302">
    <property type="term" value="F:structural constituent of cuticle"/>
    <property type="evidence" value="ECO:0007669"/>
    <property type="project" value="UniProtKB-UniRule"/>
</dbReference>
<accession>A0A6J0BCN8</accession>
<dbReference type="PRINTS" id="PR00947">
    <property type="entry name" value="CUTICLE"/>
</dbReference>
<dbReference type="RefSeq" id="XP_015512680.2">
    <property type="nucleotide sequence ID" value="XM_015657194.2"/>
</dbReference>
<feature type="chain" id="PRO_5046292709" evidence="3">
    <location>
        <begin position="18"/>
        <end position="244"/>
    </location>
</feature>
<dbReference type="InterPro" id="IPR031311">
    <property type="entry name" value="CHIT_BIND_RR_consensus"/>
</dbReference>
<keyword evidence="3" id="KW-0732">Signal</keyword>
<dbReference type="Pfam" id="PF00379">
    <property type="entry name" value="Chitin_bind_4"/>
    <property type="match status" value="1"/>
</dbReference>
<dbReference type="InterPro" id="IPR051217">
    <property type="entry name" value="Insect_Cuticle_Struc_Prot"/>
</dbReference>
<evidence type="ECO:0000256" key="3">
    <source>
        <dbReference type="SAM" id="SignalP"/>
    </source>
</evidence>
<dbReference type="PROSITE" id="PS51155">
    <property type="entry name" value="CHIT_BIND_RR_2"/>
    <property type="match status" value="1"/>
</dbReference>
<keyword evidence="1 2" id="KW-0193">Cuticle</keyword>
<dbReference type="GeneID" id="107219108"/>
<evidence type="ECO:0000313" key="5">
    <source>
        <dbReference type="RefSeq" id="XP_015512680.2"/>
    </source>
</evidence>
<dbReference type="InterPro" id="IPR000618">
    <property type="entry name" value="Insect_cuticle"/>
</dbReference>
<evidence type="ECO:0000256" key="2">
    <source>
        <dbReference type="PROSITE-ProRule" id="PRU00497"/>
    </source>
</evidence>
<dbReference type="InParanoid" id="A0A6J0BCN8"/>
<keyword evidence="4" id="KW-1185">Reference proteome</keyword>
<organism evidence="5">
    <name type="scientific">Neodiprion lecontei</name>
    <name type="common">Redheaded pine sawfly</name>
    <dbReference type="NCBI Taxonomy" id="441921"/>
    <lineage>
        <taxon>Eukaryota</taxon>
        <taxon>Metazoa</taxon>
        <taxon>Ecdysozoa</taxon>
        <taxon>Arthropoda</taxon>
        <taxon>Hexapoda</taxon>
        <taxon>Insecta</taxon>
        <taxon>Pterygota</taxon>
        <taxon>Neoptera</taxon>
        <taxon>Endopterygota</taxon>
        <taxon>Hymenoptera</taxon>
        <taxon>Tenthredinoidea</taxon>
        <taxon>Diprionidae</taxon>
        <taxon>Diprioninae</taxon>
        <taxon>Neodiprion</taxon>
    </lineage>
</organism>
<gene>
    <name evidence="5" type="primary">LOC107219108</name>
</gene>
<dbReference type="OrthoDB" id="7617103at2759"/>
<dbReference type="AlphaFoldDB" id="A0A6J0BCN8"/>
<sequence>MACKLIIVLAVAAVANGGVVPVAPAAPVLAKLEDFDSVPQYSFAYDVQDSLTGDSKAQYETRNGDVVQGSYSLIQPDGVRRIVDYTADPVNGFNAVVSNEPALAAVALAPAAAAFPVAPAAPAAPVAPAIPASGPDSDVEVVEARSGPLRNAPLAKDPASKASAPARLVASAPAAPLAPVRAAAAPLKYAAYTAQAPVVAAPLAKISTLNYATYPAYSAYTAAYSSPFAYSAPAAGLTYAPAAL</sequence>
<dbReference type="PANTHER" id="PTHR12236">
    <property type="entry name" value="STRUCTURAL CONTITUENT OF CUTICLE"/>
    <property type="match status" value="1"/>
</dbReference>